<dbReference type="GeneID" id="66984661"/>
<dbReference type="EMBL" id="AP024421">
    <property type="protein sequence ID" value="BCR90303.1"/>
    <property type="molecule type" value="Genomic_DNA"/>
</dbReference>
<gene>
    <name evidence="2" type="ORF">ACHE_60189S</name>
</gene>
<protein>
    <recommendedName>
        <fullName evidence="4">FluG domain-containing protein</fullName>
    </recommendedName>
</protein>
<accession>A0A7R7ZQ49</accession>
<evidence type="ECO:0000313" key="2">
    <source>
        <dbReference type="EMBL" id="BCR90303.1"/>
    </source>
</evidence>
<evidence type="ECO:0000313" key="3">
    <source>
        <dbReference type="Proteomes" id="UP000637239"/>
    </source>
</evidence>
<dbReference type="AlphaFoldDB" id="A0A7R7ZQ49"/>
<evidence type="ECO:0008006" key="4">
    <source>
        <dbReference type="Google" id="ProtNLM"/>
    </source>
</evidence>
<dbReference type="Pfam" id="PF11917">
    <property type="entry name" value="DUF3435"/>
    <property type="match status" value="1"/>
</dbReference>
<reference evidence="2" key="1">
    <citation type="submission" date="2021-01" db="EMBL/GenBank/DDBJ databases">
        <authorList>
            <consortium name="Aspergillus chevalieri M1 genome sequencing consortium"/>
            <person name="Kazuki M."/>
            <person name="Futagami T."/>
        </authorList>
    </citation>
    <scope>NUCLEOTIDE SEQUENCE</scope>
    <source>
        <strain evidence="2">M1</strain>
    </source>
</reference>
<proteinExistence type="predicted"/>
<keyword evidence="3" id="KW-1185">Reference proteome</keyword>
<dbReference type="RefSeq" id="XP_043138825.1">
    <property type="nucleotide sequence ID" value="XM_043281336.1"/>
</dbReference>
<reference evidence="2" key="2">
    <citation type="submission" date="2021-02" db="EMBL/GenBank/DDBJ databases">
        <title>Aspergillus chevalieri M1 genome sequence.</title>
        <authorList>
            <person name="Kadooka C."/>
            <person name="Mori K."/>
            <person name="Futagami T."/>
        </authorList>
    </citation>
    <scope>NUCLEOTIDE SEQUENCE</scope>
    <source>
        <strain evidence="2">M1</strain>
    </source>
</reference>
<name>A0A7R7ZQ49_ASPCH</name>
<evidence type="ECO:0000256" key="1">
    <source>
        <dbReference type="SAM" id="Coils"/>
    </source>
</evidence>
<feature type="coiled-coil region" evidence="1">
    <location>
        <begin position="389"/>
        <end position="444"/>
    </location>
</feature>
<keyword evidence="1" id="KW-0175">Coiled coil</keyword>
<dbReference type="PANTHER" id="PTHR37535">
    <property type="entry name" value="FLUG DOMAIN PROTEIN"/>
    <property type="match status" value="1"/>
</dbReference>
<dbReference type="InterPro" id="IPR021842">
    <property type="entry name" value="DUF3435"/>
</dbReference>
<dbReference type="Proteomes" id="UP000637239">
    <property type="component" value="Chromosome 6"/>
</dbReference>
<dbReference type="KEGG" id="ache:ACHE_60189S"/>
<dbReference type="PANTHER" id="PTHR37535:SF4">
    <property type="entry name" value="FLUG DOMAIN-CONTAINING PROTEIN"/>
    <property type="match status" value="1"/>
</dbReference>
<organism evidence="2 3">
    <name type="scientific">Aspergillus chevalieri</name>
    <name type="common">Eurotium chevalieri</name>
    <dbReference type="NCBI Taxonomy" id="182096"/>
    <lineage>
        <taxon>Eukaryota</taxon>
        <taxon>Fungi</taxon>
        <taxon>Dikarya</taxon>
        <taxon>Ascomycota</taxon>
        <taxon>Pezizomycotina</taxon>
        <taxon>Eurotiomycetes</taxon>
        <taxon>Eurotiomycetidae</taxon>
        <taxon>Eurotiales</taxon>
        <taxon>Aspergillaceae</taxon>
        <taxon>Aspergillus</taxon>
        <taxon>Aspergillus subgen. Aspergillus</taxon>
    </lineage>
</organism>
<sequence>MNFFDWMYKTSRKKLLQSYDEYWRRLCQYFGLFARRRVNGEVHEQMRRFLERVFPAERKIPRRTKKKNTLDVDVFCVTYRHHWVHSRYFRHGSMFIQFATIQLWSSVTGTRPGVLLPQRTSVDKSTLGKRKRAQTFQSDLPKHVLLNDLPDTVCYRDIELFYLKDPNSKRDVLCAIIEFCNLKGRPEGADGTKFFMHGDYQLAYCPINQIISYAFRDGAFLNTALTPELIWRLQVPKRSQSLPLRWKPEMLNTPLLRRVERTPYGYELHKSLPMTYNSSREALQELGRDARFEDDIGHYNYRRWTANEVNRTFTSQERKRVLGQSGDAVFEKHYQSEFIQRDLQHVVLLRPSQEGLLRLAGSMLRKRDILAPSNLTDAQRRAICRNPEILELRREKRELMEEMRSQAGTVQNAKEPFPHLFQRHEAVKKELSQLRKTLSSNTRETVRKEYFHNAPVLEVDKQIKQLLGQSDVEDSDDDSSGGENWELPIPEYIFPERARLVENFYGPEAEDFDEDKLLARRIQVTKDMVALMQLCEPNRRGNRINWNINDIEESEMSEEPLTPEMETLDCPTDVCIICCGLSRRSASNPPPHKFPSRRKDSLRRHLIDSHLTCARDGISCTWAACHSVPKFTEVTEFLAHAATVHKYDVQIKLQHLPKKSRIACSDTLSIDSSDASLKSDGHSSIETPASSIDFEMGNIDPRLLESHTAAVTKPLLRRQKRLEFQ</sequence>